<sequence length="137" mass="15905">MAGFCDYLEEIKVKCIPCVENKVGACHIKLGLQEYYPKYFQLYDAIHIIRHDAQLTVETDIEVKYRTGYPYGLFAGKGPEFDREFVKKGAFIKEYLEPKLPPGVRLREHHLHYHPDQFDPNIVALHIHVHKLVKGLG</sequence>
<dbReference type="EMBL" id="BARU01031710">
    <property type="protein sequence ID" value="GAH63121.1"/>
    <property type="molecule type" value="Genomic_DNA"/>
</dbReference>
<protein>
    <submittedName>
        <fullName evidence="1">Uncharacterized protein</fullName>
    </submittedName>
</protein>
<proteinExistence type="predicted"/>
<comment type="caution">
    <text evidence="1">The sequence shown here is derived from an EMBL/GenBank/DDBJ whole genome shotgun (WGS) entry which is preliminary data.</text>
</comment>
<organism evidence="1">
    <name type="scientific">marine sediment metagenome</name>
    <dbReference type="NCBI Taxonomy" id="412755"/>
    <lineage>
        <taxon>unclassified sequences</taxon>
        <taxon>metagenomes</taxon>
        <taxon>ecological metagenomes</taxon>
    </lineage>
</organism>
<dbReference type="AlphaFoldDB" id="X1GYY8"/>
<accession>X1GYY8</accession>
<gene>
    <name evidence="1" type="ORF">S03H2_50121</name>
</gene>
<name>X1GYY8_9ZZZZ</name>
<reference evidence="1" key="1">
    <citation type="journal article" date="2014" name="Front. Microbiol.">
        <title>High frequency of phylogenetically diverse reductive dehalogenase-homologous genes in deep subseafloor sedimentary metagenomes.</title>
        <authorList>
            <person name="Kawai M."/>
            <person name="Futagami T."/>
            <person name="Toyoda A."/>
            <person name="Takaki Y."/>
            <person name="Nishi S."/>
            <person name="Hori S."/>
            <person name="Arai W."/>
            <person name="Tsubouchi T."/>
            <person name="Morono Y."/>
            <person name="Uchiyama I."/>
            <person name="Ito T."/>
            <person name="Fujiyama A."/>
            <person name="Inagaki F."/>
            <person name="Takami H."/>
        </authorList>
    </citation>
    <scope>NUCLEOTIDE SEQUENCE</scope>
    <source>
        <strain evidence="1">Expedition CK06-06</strain>
    </source>
</reference>
<feature type="non-terminal residue" evidence="1">
    <location>
        <position position="137"/>
    </location>
</feature>
<evidence type="ECO:0000313" key="1">
    <source>
        <dbReference type="EMBL" id="GAH63121.1"/>
    </source>
</evidence>